<feature type="transmembrane region" description="Helical" evidence="1">
    <location>
        <begin position="312"/>
        <end position="334"/>
    </location>
</feature>
<keyword evidence="1" id="KW-0472">Membrane</keyword>
<evidence type="ECO:0000256" key="1">
    <source>
        <dbReference type="SAM" id="Phobius"/>
    </source>
</evidence>
<dbReference type="AlphaFoldDB" id="G7VCK9"/>
<dbReference type="GeneID" id="11594030"/>
<evidence type="ECO:0000313" key="3">
    <source>
        <dbReference type="Proteomes" id="UP000005867"/>
    </source>
</evidence>
<gene>
    <name evidence="2" type="ORF">P186_2428</name>
</gene>
<keyword evidence="1" id="KW-0812">Transmembrane</keyword>
<evidence type="ECO:0000313" key="2">
    <source>
        <dbReference type="EMBL" id="AET33814.1"/>
    </source>
</evidence>
<dbReference type="eggNOG" id="arCOG09787">
    <property type="taxonomic scope" value="Archaea"/>
</dbReference>
<dbReference type="Proteomes" id="UP000005867">
    <property type="component" value="Chromosome"/>
</dbReference>
<dbReference type="STRING" id="1104324.P186_2428"/>
<proteinExistence type="predicted"/>
<reference evidence="2 3" key="1">
    <citation type="journal article" date="2012" name="J. Bacteriol.">
        <title>Complete genome sequence of strain 1860, a crenarchaeon of the genus pyrobaculum able to grow with various electron acceptors.</title>
        <authorList>
            <person name="Mardanov A.V."/>
            <person name="Gumerov V.M."/>
            <person name="Slobodkina G.B."/>
            <person name="Beletsky A.V."/>
            <person name="Bonch-Osmolovskaya E.A."/>
            <person name="Ravin N.V."/>
            <person name="Skryabin K.G."/>
        </authorList>
    </citation>
    <scope>NUCLEOTIDE SEQUENCE [LARGE SCALE GENOMIC DNA]</scope>
    <source>
        <strain evidence="2 3">1860</strain>
    </source>
</reference>
<sequence>MVVRFLLLLLISVTSAAIFTYHSEVHRFGNLSVVYSLNGIPATEVRVDGCIYYVVRSYDPEVSRAFKEAVKKVGETNDVLEKWRIRFGLDVWPVIDMELRAANYSGPLDFVYCCDTGAEKITAVRLSKASRWVNKTLSLVEKVEGALKEAGAEVRSIYVSVSQGFAGVDVFVRPGKGAGLLAKVKNKLDNVFRSYGNTPFLLLINIYEAPPPSPYIKGVDEEELKERYVKLYKIILQIYEDIGMSVKPHDDVLIGIRPNKGIVMLLKAPPNEDNFLKTLTERTVKEFGTCPNGTIIELARDIRVEEPIGVEIPWGLVITETTALAVGATALIYLTRRILRGK</sequence>
<accession>G7VCK9</accession>
<dbReference type="OrthoDB" id="28401at2157"/>
<keyword evidence="1" id="KW-1133">Transmembrane helix</keyword>
<dbReference type="KEGG" id="pyr:P186_2428"/>
<organism evidence="2 3">
    <name type="scientific">Pyrobaculum ferrireducens</name>
    <dbReference type="NCBI Taxonomy" id="1104324"/>
    <lineage>
        <taxon>Archaea</taxon>
        <taxon>Thermoproteota</taxon>
        <taxon>Thermoprotei</taxon>
        <taxon>Thermoproteales</taxon>
        <taxon>Thermoproteaceae</taxon>
        <taxon>Pyrobaculum</taxon>
    </lineage>
</organism>
<keyword evidence="3" id="KW-1185">Reference proteome</keyword>
<dbReference type="BioCyc" id="PSP1104324:GJSN-2374-MONOMER"/>
<dbReference type="RefSeq" id="WP_014289639.1">
    <property type="nucleotide sequence ID" value="NC_016645.1"/>
</dbReference>
<name>G7VCK9_9CREN</name>
<protein>
    <submittedName>
        <fullName evidence="2">Uncharacterized protein</fullName>
    </submittedName>
</protein>
<dbReference type="EMBL" id="CP003098">
    <property type="protein sequence ID" value="AET33814.1"/>
    <property type="molecule type" value="Genomic_DNA"/>
</dbReference>
<dbReference type="HOGENOM" id="CLU_838428_0_0_2"/>